<dbReference type="EMBL" id="CP002467">
    <property type="protein sequence ID" value="ADV84174.1"/>
    <property type="molecule type" value="Genomic_DNA"/>
</dbReference>
<feature type="region of interest" description="Disordered" evidence="2">
    <location>
        <begin position="1"/>
        <end position="53"/>
    </location>
</feature>
<gene>
    <name evidence="3" type="ordered locus">AciPR4_3420</name>
</gene>
<name>E8UXF0_TERSS</name>
<keyword evidence="4" id="KW-1185">Reference proteome</keyword>
<dbReference type="PANTHER" id="PTHR35024">
    <property type="entry name" value="HYPOTHETICAL CYTOSOLIC PROTEIN"/>
    <property type="match status" value="1"/>
</dbReference>
<evidence type="ECO:0000313" key="3">
    <source>
        <dbReference type="EMBL" id="ADV84174.1"/>
    </source>
</evidence>
<dbReference type="PANTHER" id="PTHR35024:SF4">
    <property type="entry name" value="POLYMER-FORMING CYTOSKELETAL PROTEIN"/>
    <property type="match status" value="1"/>
</dbReference>
<dbReference type="eggNOG" id="COG1664">
    <property type="taxonomic scope" value="Bacteria"/>
</dbReference>
<dbReference type="RefSeq" id="WP_013569905.1">
    <property type="nucleotide sequence ID" value="NC_014963.1"/>
</dbReference>
<evidence type="ECO:0000313" key="4">
    <source>
        <dbReference type="Proteomes" id="UP000006844"/>
    </source>
</evidence>
<protein>
    <recommendedName>
        <fullName evidence="5">Cell shape determination protein CcmA</fullName>
    </recommendedName>
</protein>
<dbReference type="STRING" id="401053.AciPR4_3420"/>
<sequence length="179" mass="18166">MWKPNTPGAGPTTPSTPEPVRSAAKPASSFETTTSPRPSTGTPASSSAVPTAGDQATIGKSLMVKGELSGSESLYIDGRVEGAINLPGNRVTVGRNGQVAANIVAREIVVLGKVRGNCQASDRVDIRSEGSLTGDVIAARISIEDGAFFKGGIDIRKPGPNDAAPVAAGSESIVLEPTT</sequence>
<organism evidence="3 4">
    <name type="scientific">Terriglobus saanensis (strain ATCC BAA-1853 / DSM 23119 / SP1PR4)</name>
    <dbReference type="NCBI Taxonomy" id="401053"/>
    <lineage>
        <taxon>Bacteria</taxon>
        <taxon>Pseudomonadati</taxon>
        <taxon>Acidobacteriota</taxon>
        <taxon>Terriglobia</taxon>
        <taxon>Terriglobales</taxon>
        <taxon>Acidobacteriaceae</taxon>
        <taxon>Terriglobus</taxon>
    </lineage>
</organism>
<dbReference type="AlphaFoldDB" id="E8UXF0"/>
<evidence type="ECO:0000256" key="2">
    <source>
        <dbReference type="SAM" id="MobiDB-lite"/>
    </source>
</evidence>
<dbReference type="InterPro" id="IPR007607">
    <property type="entry name" value="BacA/B"/>
</dbReference>
<dbReference type="KEGG" id="tsa:AciPR4_3420"/>
<dbReference type="Pfam" id="PF04519">
    <property type="entry name" value="Bactofilin"/>
    <property type="match status" value="1"/>
</dbReference>
<dbReference type="OrthoDB" id="129332at2"/>
<comment type="similarity">
    <text evidence="1">Belongs to the bactofilin family.</text>
</comment>
<feature type="compositionally biased region" description="Low complexity" evidence="2">
    <location>
        <begin position="32"/>
        <end position="52"/>
    </location>
</feature>
<proteinExistence type="inferred from homology"/>
<evidence type="ECO:0008006" key="5">
    <source>
        <dbReference type="Google" id="ProtNLM"/>
    </source>
</evidence>
<reference evidence="3 4" key="1">
    <citation type="journal article" date="2012" name="Stand. Genomic Sci.">
        <title>Complete genome sequence of Terriglobus saanensis type strain SP1PR4(T), an Acidobacteria from tundra soil.</title>
        <authorList>
            <person name="Rawat S.R."/>
            <person name="Mannisto M.K."/>
            <person name="Starovoytov V."/>
            <person name="Goodwin L."/>
            <person name="Nolan M."/>
            <person name="Hauser L."/>
            <person name="Land M."/>
            <person name="Davenport K.W."/>
            <person name="Woyke T."/>
            <person name="Haggblom M.M."/>
        </authorList>
    </citation>
    <scope>NUCLEOTIDE SEQUENCE</scope>
    <source>
        <strain evidence="4">ATCC BAA-1853 / DSM 23119 / SP1PR4</strain>
    </source>
</reference>
<evidence type="ECO:0000256" key="1">
    <source>
        <dbReference type="ARBA" id="ARBA00044755"/>
    </source>
</evidence>
<dbReference type="Proteomes" id="UP000006844">
    <property type="component" value="Chromosome"/>
</dbReference>
<feature type="compositionally biased region" description="Low complexity" evidence="2">
    <location>
        <begin position="1"/>
        <end position="19"/>
    </location>
</feature>
<dbReference type="HOGENOM" id="CLU_072799_2_0_0"/>
<accession>E8UXF0</accession>